<dbReference type="GO" id="GO:0009341">
    <property type="term" value="C:beta-galactosidase complex"/>
    <property type="evidence" value="ECO:0007669"/>
    <property type="project" value="InterPro"/>
</dbReference>
<keyword evidence="1" id="KW-0378">Hydrolase</keyword>
<organism evidence="4 5">
    <name type="scientific">Oligosphaera ethanolica</name>
    <dbReference type="NCBI Taxonomy" id="760260"/>
    <lineage>
        <taxon>Bacteria</taxon>
        <taxon>Pseudomonadati</taxon>
        <taxon>Lentisphaerota</taxon>
        <taxon>Oligosphaeria</taxon>
        <taxon>Oligosphaerales</taxon>
        <taxon>Oligosphaeraceae</taxon>
        <taxon>Oligosphaera</taxon>
    </lineage>
</organism>
<dbReference type="SUPFAM" id="SSF49785">
    <property type="entry name" value="Galactose-binding domain-like"/>
    <property type="match status" value="1"/>
</dbReference>
<evidence type="ECO:0000313" key="4">
    <source>
        <dbReference type="EMBL" id="MDQ0290153.1"/>
    </source>
</evidence>
<dbReference type="RefSeq" id="WP_307261570.1">
    <property type="nucleotide sequence ID" value="NZ_JAUSVL010000001.1"/>
</dbReference>
<dbReference type="Proteomes" id="UP001238163">
    <property type="component" value="Unassembled WGS sequence"/>
</dbReference>
<evidence type="ECO:0000313" key="5">
    <source>
        <dbReference type="Proteomes" id="UP001238163"/>
    </source>
</evidence>
<name>A0AAE3VH18_9BACT</name>
<dbReference type="EMBL" id="JAUSVL010000001">
    <property type="protein sequence ID" value="MDQ0290153.1"/>
    <property type="molecule type" value="Genomic_DNA"/>
</dbReference>
<evidence type="ECO:0000256" key="1">
    <source>
        <dbReference type="ARBA" id="ARBA00022801"/>
    </source>
</evidence>
<evidence type="ECO:0000259" key="3">
    <source>
        <dbReference type="Pfam" id="PF02449"/>
    </source>
</evidence>
<keyword evidence="2" id="KW-0326">Glycosidase</keyword>
<dbReference type="InterPro" id="IPR017853">
    <property type="entry name" value="GH"/>
</dbReference>
<reference evidence="4" key="1">
    <citation type="submission" date="2023-07" db="EMBL/GenBank/DDBJ databases">
        <title>Genomic Encyclopedia of Type Strains, Phase IV (KMG-IV): sequencing the most valuable type-strain genomes for metagenomic binning, comparative biology and taxonomic classification.</title>
        <authorList>
            <person name="Goeker M."/>
        </authorList>
    </citation>
    <scope>NUCLEOTIDE SEQUENCE</scope>
    <source>
        <strain evidence="4">DSM 24202</strain>
    </source>
</reference>
<proteinExistence type="predicted"/>
<accession>A0AAE3VH18</accession>
<dbReference type="Pfam" id="PF02449">
    <property type="entry name" value="Glyco_hydro_42"/>
    <property type="match status" value="1"/>
</dbReference>
<dbReference type="AlphaFoldDB" id="A0AAE3VH18"/>
<dbReference type="InterPro" id="IPR008979">
    <property type="entry name" value="Galactose-bd-like_sf"/>
</dbReference>
<dbReference type="SUPFAM" id="SSF51445">
    <property type="entry name" value="(Trans)glycosidases"/>
    <property type="match status" value="1"/>
</dbReference>
<feature type="domain" description="Glycoside hydrolase family 42 N-terminal" evidence="3">
    <location>
        <begin position="248"/>
        <end position="386"/>
    </location>
</feature>
<dbReference type="GO" id="GO:0004565">
    <property type="term" value="F:beta-galactosidase activity"/>
    <property type="evidence" value="ECO:0007669"/>
    <property type="project" value="InterPro"/>
</dbReference>
<evidence type="ECO:0000256" key="2">
    <source>
        <dbReference type="ARBA" id="ARBA00023295"/>
    </source>
</evidence>
<dbReference type="InterPro" id="IPR013529">
    <property type="entry name" value="Glyco_hydro_42_N"/>
</dbReference>
<dbReference type="GO" id="GO:0005975">
    <property type="term" value="P:carbohydrate metabolic process"/>
    <property type="evidence" value="ECO:0007669"/>
    <property type="project" value="InterPro"/>
</dbReference>
<sequence length="871" mass="96567">MRFTNTVLALCCFSAFGADIRVAVRDGVPQIQVGGTAVRPRWFWGGPTTSSIAIRQGEQVIDVERMPLESGNKTLTFHFRFDRKPTTIWLDRFEVLDITDGSALMPLDDFDKATGPIPDGWTFFPPDERNTVGAVSVDPNGGADGTAALKIAIKNPPAGAVWPDFHVYTRATTMNLQEGHRYKIRFWLKADTATTLTLGVYRPASPSFITMMGDGRFQQQVAMAAAVGVDFVSPPCPMPWPKPGEAPDWSGVDMAMRQILQVNAKAKIVPRFGMAPPTWWYQEHPDDVMQWRENGREHPRTFSVSSRAWRRDACAQLNQVIAYLEEHYPDNMAGYHPCGQNTGEWFYQDSWQQDFHGYSPVEEAAFRDWVARKYANDAALQQAWRDHQVTLASAKTPTPQERRDAASYGMLLIPGAAQPVIDHNLFLQDDMADAVLELARTVRTASQGQRLSVFFFGYGYEFASMGRMSACGHLAARKLLASPDIDILCSPVSYFDRELGGGGHAMIAAESVMRAGKLWLYEDDTRTHLAAGGSLGGLRYHAGNQWESRQILLRNTGQEIIRNLACWWMDLMRNAWYADPALWADMQALAPMEEAKLSQPRPYAPPVASVFDEYSAIYTNKGHAVTQPLLAQSRHAFARMGAPYGQYFLDDVLAGRVDSRLVVLQNPWVMSAEQRQQLRQALAGKFALWCHAPAVIDPARGIALTASQDLTGFALTRLEGDASPETVLATDRGRELGLPAEWAVRKDTPLLFAVQTAPADDVLASWPDGSAAVVLRGNSLFCATPQLPRELLRLAARRAGVHLYTDDECVLYSDGVNVLVHATHEGPVTLRLPQAAMVFDALNGQALTSTAQATLRLELRFGETRIVRLQP</sequence>
<gene>
    <name evidence="4" type="ORF">J3R75_002260</name>
</gene>
<comment type="caution">
    <text evidence="4">The sequence shown here is derived from an EMBL/GenBank/DDBJ whole genome shotgun (WGS) entry which is preliminary data.</text>
</comment>
<protein>
    <recommendedName>
        <fullName evidence="3">Glycoside hydrolase family 42 N-terminal domain-containing protein</fullName>
    </recommendedName>
</protein>
<keyword evidence="5" id="KW-1185">Reference proteome</keyword>
<dbReference type="Gene3D" id="3.20.20.80">
    <property type="entry name" value="Glycosidases"/>
    <property type="match status" value="1"/>
</dbReference>
<dbReference type="Gene3D" id="2.60.120.260">
    <property type="entry name" value="Galactose-binding domain-like"/>
    <property type="match status" value="1"/>
</dbReference>